<sequence>MKKNPIQFQKGFSLTDFIKRYGAESQCAEALFQARWPSGFQCPDCGGRHYSAIKTRRLYQCTACHHQTSLISGTLFEQTKLPLTVWFLAIHLLTQAKTALSALALMRQIGVSYNTAWSVKHKIMQAMKERDDRKPLTGIIQLDDVYWGGEHRGGKRGRGSQNKTPFVAAVALNEAHQPIAMNLNVVKGFRTTEIKRWAGKHLEPGSLVYSDGLACFSAVLDHGCHHYSIVTGGGPDSVTKEEFTWVNTMIGNIKRSINGTYHAINPKHLPRYLAEFCYRFNRRFDLQAMMPRFLVAAANTPPMPGRLLKLAEAYG</sequence>
<evidence type="ECO:0000313" key="3">
    <source>
        <dbReference type="Proteomes" id="UP000077763"/>
    </source>
</evidence>
<dbReference type="NCBIfam" id="NF033547">
    <property type="entry name" value="transpos_IS1595"/>
    <property type="match status" value="1"/>
</dbReference>
<dbReference type="Pfam" id="PF12760">
    <property type="entry name" value="Zn_ribbon_IS1595"/>
    <property type="match status" value="1"/>
</dbReference>
<accession>A0A177LWU1</accession>
<dbReference type="Proteomes" id="UP000077763">
    <property type="component" value="Unassembled WGS sequence"/>
</dbReference>
<organism evidence="2 3">
    <name type="scientific">Methylomonas methanica</name>
    <dbReference type="NCBI Taxonomy" id="421"/>
    <lineage>
        <taxon>Bacteria</taxon>
        <taxon>Pseudomonadati</taxon>
        <taxon>Pseudomonadota</taxon>
        <taxon>Gammaproteobacteria</taxon>
        <taxon>Methylococcales</taxon>
        <taxon>Methylococcaceae</taxon>
        <taxon>Methylomonas</taxon>
    </lineage>
</organism>
<dbReference type="Pfam" id="PF12762">
    <property type="entry name" value="DDE_Tnp_IS1595"/>
    <property type="match status" value="1"/>
</dbReference>
<dbReference type="SMART" id="SM01126">
    <property type="entry name" value="DDE_Tnp_IS1595"/>
    <property type="match status" value="1"/>
</dbReference>
<feature type="domain" description="ISXO2-like transposase" evidence="1">
    <location>
        <begin position="135"/>
        <end position="281"/>
    </location>
</feature>
<dbReference type="AlphaFoldDB" id="A0A177LWU1"/>
<name>A0A177LWU1_METMH</name>
<comment type="caution">
    <text evidence="2">The sequence shown here is derived from an EMBL/GenBank/DDBJ whole genome shotgun (WGS) entry which is preliminary data.</text>
</comment>
<evidence type="ECO:0000313" key="2">
    <source>
        <dbReference type="EMBL" id="OAH97935.1"/>
    </source>
</evidence>
<protein>
    <submittedName>
        <fullName evidence="2">Transposase</fullName>
    </submittedName>
</protein>
<dbReference type="RefSeq" id="WP_064038497.1">
    <property type="nucleotide sequence ID" value="NZ_LUUH01000092.1"/>
</dbReference>
<dbReference type="InterPro" id="IPR024445">
    <property type="entry name" value="Tnp_ISXO2-like"/>
</dbReference>
<gene>
    <name evidence="2" type="ORF">A1353_22340</name>
</gene>
<dbReference type="InterPro" id="IPR024442">
    <property type="entry name" value="Transposase_Zn_ribbon"/>
</dbReference>
<dbReference type="EMBL" id="LUUH01000092">
    <property type="protein sequence ID" value="OAH97935.1"/>
    <property type="molecule type" value="Genomic_DNA"/>
</dbReference>
<evidence type="ECO:0000259" key="1">
    <source>
        <dbReference type="SMART" id="SM01126"/>
    </source>
</evidence>
<reference evidence="2 3" key="1">
    <citation type="submission" date="2016-03" db="EMBL/GenBank/DDBJ databases">
        <authorList>
            <person name="Ploux O."/>
        </authorList>
    </citation>
    <scope>NUCLEOTIDE SEQUENCE [LARGE SCALE GENOMIC DNA]</scope>
    <source>
        <strain evidence="2 3">R-45371</strain>
    </source>
</reference>
<proteinExistence type="predicted"/>